<dbReference type="InterPro" id="IPR018110">
    <property type="entry name" value="Mandel_Rmase/mucon_lact_enz_CS"/>
</dbReference>
<dbReference type="Gene3D" id="3.30.390.10">
    <property type="entry name" value="Enolase-like, N-terminal domain"/>
    <property type="match status" value="1"/>
</dbReference>
<evidence type="ECO:0000256" key="1">
    <source>
        <dbReference type="ARBA" id="ARBA00023239"/>
    </source>
</evidence>
<dbReference type="InterPro" id="IPR029017">
    <property type="entry name" value="Enolase-like_N"/>
</dbReference>
<proteinExistence type="predicted"/>
<protein>
    <recommendedName>
        <fullName evidence="2">Mandelate racemase/muconate lactonizing enzyme C-terminal domain-containing protein</fullName>
    </recommendedName>
</protein>
<dbReference type="Gene3D" id="3.20.20.120">
    <property type="entry name" value="Enolase-like C-terminal domain"/>
    <property type="match status" value="1"/>
</dbReference>
<dbReference type="PROSITE" id="PS00908">
    <property type="entry name" value="MR_MLE_1"/>
    <property type="match status" value="1"/>
</dbReference>
<dbReference type="GO" id="GO:0016829">
    <property type="term" value="F:lyase activity"/>
    <property type="evidence" value="ECO:0007669"/>
    <property type="project" value="UniProtKB-KW"/>
</dbReference>
<dbReference type="EMBL" id="UINC01009304">
    <property type="protein sequence ID" value="SVA41748.1"/>
    <property type="molecule type" value="Genomic_DNA"/>
</dbReference>
<dbReference type="InterPro" id="IPR013341">
    <property type="entry name" value="Mandelate_racemase_N_dom"/>
</dbReference>
<dbReference type="SUPFAM" id="SSF51604">
    <property type="entry name" value="Enolase C-terminal domain-like"/>
    <property type="match status" value="1"/>
</dbReference>
<dbReference type="InterPro" id="IPR029065">
    <property type="entry name" value="Enolase_C-like"/>
</dbReference>
<dbReference type="CDD" id="cd03316">
    <property type="entry name" value="MR_like"/>
    <property type="match status" value="1"/>
</dbReference>
<dbReference type="SFLD" id="SFLDG00179">
    <property type="entry name" value="mandelate_racemase"/>
    <property type="match status" value="1"/>
</dbReference>
<dbReference type="AlphaFoldDB" id="A0A381VPQ2"/>
<sequence length="400" mass="44857">MKITDVKSYLIKMAWDDRPGKDKPRSSIEREFVFVQIDTDEGITGWGEITNYPGSVGNRAIQKYVMELKDFLIGWDPTKIEEIWTRTFRLFTYTGTRGATTAAISGIDIALWDIFGKSVNLPIYQLLGGSVRDKIPLYTHPPEPGEDIALAIENAREIVESGHTAFKMDPMMHSSWDGDNGGNIGYLDGEISPEGAYRAEQITAEIRDAVGPDIEILIDAHGKFNVPTAIDLANRLSAYDIHWFEEPVPVESYHALQQVRDSTNVRISVGERLHTRFEFIPVFEKNLADYVMPDVTWTGGISELKKISTMAEAYYIPVSPHDASGPINIMAGAQVSMTIPNFYKLETIRYDLSGYNCLMDRPLDIRDGNLYLPDEPGLGLNLDEEFLIKHTVPGYGPQNT</sequence>
<reference evidence="3" key="1">
    <citation type="submission" date="2018-05" db="EMBL/GenBank/DDBJ databases">
        <authorList>
            <person name="Lanie J.A."/>
            <person name="Ng W.-L."/>
            <person name="Kazmierczak K.M."/>
            <person name="Andrzejewski T.M."/>
            <person name="Davidsen T.M."/>
            <person name="Wayne K.J."/>
            <person name="Tettelin H."/>
            <person name="Glass J.I."/>
            <person name="Rusch D."/>
            <person name="Podicherti R."/>
            <person name="Tsui H.-C.T."/>
            <person name="Winkler M.E."/>
        </authorList>
    </citation>
    <scope>NUCLEOTIDE SEQUENCE</scope>
</reference>
<dbReference type="InterPro" id="IPR034593">
    <property type="entry name" value="DgoD-like"/>
</dbReference>
<dbReference type="Pfam" id="PF02746">
    <property type="entry name" value="MR_MLE_N"/>
    <property type="match status" value="1"/>
</dbReference>
<dbReference type="SMART" id="SM00922">
    <property type="entry name" value="MR_MLE"/>
    <property type="match status" value="1"/>
</dbReference>
<organism evidence="3">
    <name type="scientific">marine metagenome</name>
    <dbReference type="NCBI Taxonomy" id="408172"/>
    <lineage>
        <taxon>unclassified sequences</taxon>
        <taxon>metagenomes</taxon>
        <taxon>ecological metagenomes</taxon>
    </lineage>
</organism>
<evidence type="ECO:0000259" key="2">
    <source>
        <dbReference type="SMART" id="SM00922"/>
    </source>
</evidence>
<feature type="domain" description="Mandelate racemase/muconate lactonizing enzyme C-terminal" evidence="2">
    <location>
        <begin position="148"/>
        <end position="266"/>
    </location>
</feature>
<dbReference type="SFLD" id="SFLDS00001">
    <property type="entry name" value="Enolase"/>
    <property type="match status" value="1"/>
</dbReference>
<dbReference type="SUPFAM" id="SSF54826">
    <property type="entry name" value="Enolase N-terminal domain-like"/>
    <property type="match status" value="1"/>
</dbReference>
<dbReference type="GO" id="GO:0009063">
    <property type="term" value="P:amino acid catabolic process"/>
    <property type="evidence" value="ECO:0007669"/>
    <property type="project" value="InterPro"/>
</dbReference>
<dbReference type="InterPro" id="IPR013342">
    <property type="entry name" value="Mandelate_racemase_C"/>
</dbReference>
<gene>
    <name evidence="3" type="ORF">METZ01_LOCUS94602</name>
</gene>
<dbReference type="InterPro" id="IPR036849">
    <property type="entry name" value="Enolase-like_C_sf"/>
</dbReference>
<dbReference type="Pfam" id="PF13378">
    <property type="entry name" value="MR_MLE_C"/>
    <property type="match status" value="1"/>
</dbReference>
<dbReference type="PANTHER" id="PTHR48080:SF2">
    <property type="entry name" value="D-GALACTONATE DEHYDRATASE"/>
    <property type="match status" value="1"/>
</dbReference>
<keyword evidence="1" id="KW-0456">Lyase</keyword>
<accession>A0A381VPQ2</accession>
<dbReference type="PANTHER" id="PTHR48080">
    <property type="entry name" value="D-GALACTONATE DEHYDRATASE-RELATED"/>
    <property type="match status" value="1"/>
</dbReference>
<evidence type="ECO:0000313" key="3">
    <source>
        <dbReference type="EMBL" id="SVA41748.1"/>
    </source>
</evidence>
<name>A0A381VPQ2_9ZZZZ</name>